<dbReference type="Pfam" id="PF24603">
    <property type="entry name" value="TPR_30"/>
    <property type="match status" value="1"/>
</dbReference>
<dbReference type="GO" id="GO:0003729">
    <property type="term" value="F:mRNA binding"/>
    <property type="evidence" value="ECO:0007669"/>
    <property type="project" value="TreeGrafter"/>
</dbReference>
<dbReference type="Pfam" id="PF13041">
    <property type="entry name" value="PPR_2"/>
    <property type="match status" value="2"/>
</dbReference>
<dbReference type="Gene3D" id="1.25.40.10">
    <property type="entry name" value="Tetratricopeptide repeat domain"/>
    <property type="match status" value="4"/>
</dbReference>
<dbReference type="NCBIfam" id="TIGR00756">
    <property type="entry name" value="PPR"/>
    <property type="match status" value="2"/>
</dbReference>
<name>A0A383UI40_BLUHO</name>
<feature type="repeat" description="PPR" evidence="2">
    <location>
        <begin position="385"/>
        <end position="419"/>
    </location>
</feature>
<feature type="compositionally biased region" description="Polar residues" evidence="3">
    <location>
        <begin position="196"/>
        <end position="207"/>
    </location>
</feature>
<protein>
    <recommendedName>
        <fullName evidence="4">Tetratricopeptide repeat domain-containing protein</fullName>
    </recommendedName>
</protein>
<dbReference type="PROSITE" id="PS51375">
    <property type="entry name" value="PPR"/>
    <property type="match status" value="4"/>
</dbReference>
<dbReference type="PANTHER" id="PTHR47932:SF44">
    <property type="entry name" value="MIOREX COMPLEX COMPONENT 1"/>
    <property type="match status" value="1"/>
</dbReference>
<feature type="repeat" description="PPR" evidence="2">
    <location>
        <begin position="1086"/>
        <end position="1120"/>
    </location>
</feature>
<dbReference type="PANTHER" id="PTHR47932">
    <property type="entry name" value="ATPASE EXPRESSION PROTEIN 3"/>
    <property type="match status" value="1"/>
</dbReference>
<dbReference type="InterPro" id="IPR002885">
    <property type="entry name" value="PPR_rpt"/>
</dbReference>
<feature type="region of interest" description="Disordered" evidence="3">
    <location>
        <begin position="188"/>
        <end position="223"/>
    </location>
</feature>
<feature type="repeat" description="PPR" evidence="2">
    <location>
        <begin position="905"/>
        <end position="935"/>
    </location>
</feature>
<dbReference type="EMBL" id="UNSH01000001">
    <property type="protein sequence ID" value="SZE99491.1"/>
    <property type="molecule type" value="Genomic_DNA"/>
</dbReference>
<evidence type="ECO:0000259" key="4">
    <source>
        <dbReference type="Pfam" id="PF24603"/>
    </source>
</evidence>
<evidence type="ECO:0000256" key="1">
    <source>
        <dbReference type="ARBA" id="ARBA00022737"/>
    </source>
</evidence>
<evidence type="ECO:0000313" key="5">
    <source>
        <dbReference type="EMBL" id="SZE99491.1"/>
    </source>
</evidence>
<accession>A0A383UI40</accession>
<keyword evidence="1" id="KW-0677">Repeat</keyword>
<feature type="repeat" description="PPR" evidence="2">
    <location>
        <begin position="870"/>
        <end position="904"/>
    </location>
</feature>
<dbReference type="Proteomes" id="UP000275772">
    <property type="component" value="Unassembled WGS sequence"/>
</dbReference>
<evidence type="ECO:0000256" key="2">
    <source>
        <dbReference type="PROSITE-ProRule" id="PRU00708"/>
    </source>
</evidence>
<dbReference type="VEuPathDB" id="FungiDB:BLGHR1_10242"/>
<reference evidence="5 6" key="1">
    <citation type="submission" date="2017-11" db="EMBL/GenBank/DDBJ databases">
        <authorList>
            <person name="Kracher B."/>
        </authorList>
    </citation>
    <scope>NUCLEOTIDE SEQUENCE [LARGE SCALE GENOMIC DNA]</scope>
    <source>
        <strain evidence="5 6">RACE1</strain>
    </source>
</reference>
<proteinExistence type="predicted"/>
<evidence type="ECO:0000313" key="6">
    <source>
        <dbReference type="Proteomes" id="UP000275772"/>
    </source>
</evidence>
<dbReference type="FunFam" id="1.25.40.10:FF:000266">
    <property type="entry name" value="Pentatricopeptide repeat domain-containing protein"/>
    <property type="match status" value="1"/>
</dbReference>
<dbReference type="InterPro" id="IPR057585">
    <property type="entry name" value="TPR_dom_fungi"/>
</dbReference>
<organism evidence="5 6">
    <name type="scientific">Blumeria hordei</name>
    <name type="common">Barley powdery mildew</name>
    <name type="synonym">Blumeria graminis f. sp. hordei</name>
    <dbReference type="NCBI Taxonomy" id="2867405"/>
    <lineage>
        <taxon>Eukaryota</taxon>
        <taxon>Fungi</taxon>
        <taxon>Dikarya</taxon>
        <taxon>Ascomycota</taxon>
        <taxon>Pezizomycotina</taxon>
        <taxon>Leotiomycetes</taxon>
        <taxon>Erysiphales</taxon>
        <taxon>Erysiphaceae</taxon>
        <taxon>Blumeria</taxon>
    </lineage>
</organism>
<feature type="compositionally biased region" description="Basic and acidic residues" evidence="3">
    <location>
        <begin position="211"/>
        <end position="223"/>
    </location>
</feature>
<gene>
    <name evidence="5" type="ORF">BLGHR1_10242</name>
</gene>
<dbReference type="Pfam" id="PF01535">
    <property type="entry name" value="PPR"/>
    <property type="match status" value="1"/>
</dbReference>
<feature type="domain" description="Tetratricopeptide repeat" evidence="4">
    <location>
        <begin position="504"/>
        <end position="601"/>
    </location>
</feature>
<evidence type="ECO:0000256" key="3">
    <source>
        <dbReference type="SAM" id="MobiDB-lite"/>
    </source>
</evidence>
<dbReference type="AlphaFoldDB" id="A0A383UI40"/>
<dbReference type="InterPro" id="IPR011990">
    <property type="entry name" value="TPR-like_helical_dom_sf"/>
</dbReference>
<dbReference type="Pfam" id="PF13812">
    <property type="entry name" value="PPR_3"/>
    <property type="match status" value="2"/>
</dbReference>
<sequence>MPIYSNIASTLARQGPKTFSYGYAQSLVAATHPQVFASQNRPGFGLYRTNKVGILPKYHFQNAFKNSAQSSSNVKVRSNKGDAGLDAYYEAWRKSHIAGEPEKEWTQFQFSKCIEWNPNSKDDDVYNQNREVFIPSAPPKIARSYSMSAIDDYQTQNYSASEVVALAEIDAALKKELKDRNEQALGEAKIGENIEQGANPTLNNHSGTSHHHQDSLEKLDLSSHESATVSLSETHSDYLSYLSREQRYSEIPTEFESLLTAGIQPTAPAYNALLEAAIHLSVERIHVVPKALDIYSDMLKRKVSPDTATYNILLKLLCTRYLEVSSSKEVLEGKRSRFGGIDERGKFMFVSSELEYAILDEEDRIDLIIRIYEASTSCHRENSYSSDTYHKLIAACSIAGRVPQMNKIFERMKKENVMPLATTFPFMISGFSNLGDLSSAVKCYNLYKKMAIDHDKGLINLPDRQDGIIYASLVKAYVKSDCLEGAIKFYEKIRRSNPSNDVSLPEMIVSEGIIRGLIELGSFSEALNWAETLTTSLRSMSMSQIATAAADAGDQHIASIAYSHIDNSISDISLPTMALLALYIRDGDIITAIHYWHVLTNLNSSIDSSYIEPTAMFAVAMIGSGRVPEGLSAAQEMFTRIKTLSIDRSGHLSDEVSEGIDFVHQFMSTRGILDPSLGLSKLCENKKVSHEFYHVASRQQETIDPYSASTDFKGSAIISDELKKINGRGKYSGFDDSLRRLQNMRHAGRHPRYIVYAKLIAAAAREKGIDVVHQILDMARADIPILYQYPMVRYGWVSILDAMVGACLILGNRRLAEQYHDELLSIGASPTANTFGLYITTLKNSAKTLDEAADAIDIFNRAKSEGVQPSSFLYNALIGKLGKARRIDDCLYYFSEMRELGIRPTSVTYGTIVNALCRVSDQKNAENLFEEMESMPNYKARPAPYNSLMQFFLTTKREKSRVLYYYERMKSRGIKPTNHTYKLLVDTHATLEPINIPAAEAVLDIIRSTGQQPEAIHYSSLIHAKGCVIHDLDGAKDIFDSVMSDPSITPQACLYQSLFEAMVASECVHKTEQILLDMPNKNVEITPYIANTLIHGWANERNIEKAKQIFEMVEREKREPSTYEAMTRAYLDVQDRPSAIKVVQEMQSRHYPFAVTSKISELLMGSNPENFI</sequence>